<dbReference type="Pfam" id="PF14011">
    <property type="entry name" value="ESX-1_EspG"/>
    <property type="match status" value="1"/>
</dbReference>
<sequence length="252" mass="26754">MPAKFALSLAAVDVLSEWLEVDVRQFPLNIPFFGDYIEDRTRIADAVWADMEHRGLAPGGKLHPDVSDALTVLARYEIGVAILGTSGDEEIRARAGVAGNHGAIARLGENLVDFELIRPESLVGTMVGLLPDARPGPGRSTTITTEVSTVDDESDGIMVSANASRNTAGGKLRASGIAIDQPHTGAGFFLITTRDGMGRQATAPSLSWFDIDAGRYVAVEHPARPDTPASSTIAPSDNSRIAGHLQRMLNSL</sequence>
<evidence type="ECO:0000256" key="3">
    <source>
        <dbReference type="ARBA" id="ARBA00022490"/>
    </source>
</evidence>
<name>A0A4Q7KZX4_9PSEU</name>
<evidence type="ECO:0000256" key="2">
    <source>
        <dbReference type="ARBA" id="ARBA00006411"/>
    </source>
</evidence>
<gene>
    <name evidence="5" type="ORF">EV193_103614</name>
</gene>
<keyword evidence="6" id="KW-1185">Reference proteome</keyword>
<keyword evidence="3" id="KW-0963">Cytoplasm</keyword>
<proteinExistence type="inferred from homology"/>
<comment type="caution">
    <text evidence="5">The sequence shown here is derived from an EMBL/GenBank/DDBJ whole genome shotgun (WGS) entry which is preliminary data.</text>
</comment>
<dbReference type="EMBL" id="SGWQ01000003">
    <property type="protein sequence ID" value="RZS41292.1"/>
    <property type="molecule type" value="Genomic_DNA"/>
</dbReference>
<dbReference type="Proteomes" id="UP000294257">
    <property type="component" value="Unassembled WGS sequence"/>
</dbReference>
<comment type="similarity">
    <text evidence="2">Belongs to the EspG family.</text>
</comment>
<keyword evidence="4" id="KW-0143">Chaperone</keyword>
<reference evidence="5 6" key="1">
    <citation type="submission" date="2019-02" db="EMBL/GenBank/DDBJ databases">
        <title>Genomic Encyclopedia of Type Strains, Phase IV (KMG-IV): sequencing the most valuable type-strain genomes for metagenomic binning, comparative biology and taxonomic classification.</title>
        <authorList>
            <person name="Goeker M."/>
        </authorList>
    </citation>
    <scope>NUCLEOTIDE SEQUENCE [LARGE SCALE GENOMIC DNA]</scope>
    <source>
        <strain evidence="5 6">DSM 101727</strain>
    </source>
</reference>
<dbReference type="RefSeq" id="WP_130344222.1">
    <property type="nucleotide sequence ID" value="NZ_SGWQ01000003.1"/>
</dbReference>
<organism evidence="5 6">
    <name type="scientific">Herbihabitans rhizosphaerae</name>
    <dbReference type="NCBI Taxonomy" id="1872711"/>
    <lineage>
        <taxon>Bacteria</taxon>
        <taxon>Bacillati</taxon>
        <taxon>Actinomycetota</taxon>
        <taxon>Actinomycetes</taxon>
        <taxon>Pseudonocardiales</taxon>
        <taxon>Pseudonocardiaceae</taxon>
        <taxon>Herbihabitans</taxon>
    </lineage>
</organism>
<evidence type="ECO:0000256" key="1">
    <source>
        <dbReference type="ARBA" id="ARBA00004496"/>
    </source>
</evidence>
<dbReference type="AlphaFoldDB" id="A0A4Q7KZX4"/>
<accession>A0A4Q7KZX4</accession>
<evidence type="ECO:0000256" key="4">
    <source>
        <dbReference type="ARBA" id="ARBA00023186"/>
    </source>
</evidence>
<evidence type="ECO:0000313" key="5">
    <source>
        <dbReference type="EMBL" id="RZS41292.1"/>
    </source>
</evidence>
<comment type="subcellular location">
    <subcellularLocation>
        <location evidence="1">Cytoplasm</location>
    </subcellularLocation>
</comment>
<dbReference type="OrthoDB" id="3687316at2"/>
<protein>
    <submittedName>
        <fullName evidence="5">ESAT-6 protein secretion system EspG family protein</fullName>
    </submittedName>
</protein>
<dbReference type="InterPro" id="IPR025734">
    <property type="entry name" value="EspG"/>
</dbReference>
<evidence type="ECO:0000313" key="6">
    <source>
        <dbReference type="Proteomes" id="UP000294257"/>
    </source>
</evidence>